<evidence type="ECO:0000313" key="2">
    <source>
        <dbReference type="EMBL" id="TCN23129.1"/>
    </source>
</evidence>
<proteinExistence type="predicted"/>
<dbReference type="GO" id="GO:0008289">
    <property type="term" value="F:lipid binding"/>
    <property type="evidence" value="ECO:0007669"/>
    <property type="project" value="UniProtKB-KW"/>
</dbReference>
<dbReference type="NCBIfam" id="TIGR00762">
    <property type="entry name" value="DegV"/>
    <property type="match status" value="1"/>
</dbReference>
<protein>
    <submittedName>
        <fullName evidence="2">DegV family protein with EDD domain</fullName>
    </submittedName>
</protein>
<dbReference type="Proteomes" id="UP000295689">
    <property type="component" value="Unassembled WGS sequence"/>
</dbReference>
<dbReference type="PROSITE" id="PS51482">
    <property type="entry name" value="DEGV"/>
    <property type="match status" value="1"/>
</dbReference>
<dbReference type="InterPro" id="IPR003797">
    <property type="entry name" value="DegV"/>
</dbReference>
<comment type="caution">
    <text evidence="2">The sequence shown here is derived from an EMBL/GenBank/DDBJ whole genome shotgun (WGS) entry which is preliminary data.</text>
</comment>
<dbReference type="Gene3D" id="3.30.1180.10">
    <property type="match status" value="1"/>
</dbReference>
<dbReference type="PANTHER" id="PTHR33434">
    <property type="entry name" value="DEGV DOMAIN-CONTAINING PROTEIN DR_1986-RELATED"/>
    <property type="match status" value="1"/>
</dbReference>
<evidence type="ECO:0000313" key="3">
    <source>
        <dbReference type="Proteomes" id="UP000295689"/>
    </source>
</evidence>
<accession>A0A4R2BC69</accession>
<dbReference type="Gene3D" id="3.40.50.10170">
    <property type="match status" value="1"/>
</dbReference>
<dbReference type="Pfam" id="PF02645">
    <property type="entry name" value="DegV"/>
    <property type="match status" value="1"/>
</dbReference>
<dbReference type="SUPFAM" id="SSF82549">
    <property type="entry name" value="DAK1/DegV-like"/>
    <property type="match status" value="1"/>
</dbReference>
<dbReference type="PANTHER" id="PTHR33434:SF2">
    <property type="entry name" value="FATTY ACID-BINDING PROTEIN TM_1468"/>
    <property type="match status" value="1"/>
</dbReference>
<dbReference type="EMBL" id="SLVV01000009">
    <property type="protein sequence ID" value="TCN23129.1"/>
    <property type="molecule type" value="Genomic_DNA"/>
</dbReference>
<organism evidence="2 3">
    <name type="scientific">Mesobacillus foraminis</name>
    <dbReference type="NCBI Taxonomy" id="279826"/>
    <lineage>
        <taxon>Bacteria</taxon>
        <taxon>Bacillati</taxon>
        <taxon>Bacillota</taxon>
        <taxon>Bacilli</taxon>
        <taxon>Bacillales</taxon>
        <taxon>Bacillaceae</taxon>
        <taxon>Mesobacillus</taxon>
    </lineage>
</organism>
<reference evidence="2 3" key="1">
    <citation type="journal article" date="2015" name="Stand. Genomic Sci.">
        <title>Genomic Encyclopedia of Bacterial and Archaeal Type Strains, Phase III: the genomes of soil and plant-associated and newly described type strains.</title>
        <authorList>
            <person name="Whitman W.B."/>
            <person name="Woyke T."/>
            <person name="Klenk H.P."/>
            <person name="Zhou Y."/>
            <person name="Lilburn T.G."/>
            <person name="Beck B.J."/>
            <person name="De Vos P."/>
            <person name="Vandamme P."/>
            <person name="Eisen J.A."/>
            <person name="Garrity G."/>
            <person name="Hugenholtz P."/>
            <person name="Kyrpides N.C."/>
        </authorList>
    </citation>
    <scope>NUCLEOTIDE SEQUENCE [LARGE SCALE GENOMIC DNA]</scope>
    <source>
        <strain evidence="2 3">CV53</strain>
    </source>
</reference>
<dbReference type="InterPro" id="IPR043168">
    <property type="entry name" value="DegV_C"/>
</dbReference>
<keyword evidence="3" id="KW-1185">Reference proteome</keyword>
<keyword evidence="1" id="KW-0446">Lipid-binding</keyword>
<gene>
    <name evidence="2" type="ORF">EV146_109289</name>
</gene>
<name>A0A4R2BC69_9BACI</name>
<evidence type="ECO:0000256" key="1">
    <source>
        <dbReference type="ARBA" id="ARBA00023121"/>
    </source>
</evidence>
<dbReference type="AlphaFoldDB" id="A0A4R2BC69"/>
<sequence>MKKIAWVTDSTAFLDEELRNDPDVFQVPMSIILEGREYMDGLDLSAEELYSKLKTLKEPPKTSQPSVGAFLDLYTKLVDDYDEVFALLVSSRLSGTVDSSSQASKLLGKPVITIDSKILSYPLSALIKRGIALASEGKDSIEIKTILEGMAGTNETYVLIGSLEQLHRSGRMTGAKYLLGSMLSIKPIIAIENGVLVTKDKARSEKKAKEKITQYLRDSHEKHMFKEAWILYGLHPEVAEKWKKDLETEFEGIAFNSYPLGAVIGVHAGEHTIGLSWYNKQS</sequence>
<dbReference type="InterPro" id="IPR050270">
    <property type="entry name" value="DegV_domain_contain"/>
</dbReference>